<keyword evidence="6" id="KW-1185">Reference proteome</keyword>
<dbReference type="GO" id="GO:0000160">
    <property type="term" value="P:phosphorelay signal transduction system"/>
    <property type="evidence" value="ECO:0007669"/>
    <property type="project" value="InterPro"/>
</dbReference>
<dbReference type="SUPFAM" id="SSF52172">
    <property type="entry name" value="CheY-like"/>
    <property type="match status" value="1"/>
</dbReference>
<evidence type="ECO:0000256" key="3">
    <source>
        <dbReference type="SAM" id="MobiDB-lite"/>
    </source>
</evidence>
<organism evidence="5 6">
    <name type="scientific">Geoanaerobacter pelophilus</name>
    <dbReference type="NCBI Taxonomy" id="60036"/>
    <lineage>
        <taxon>Bacteria</taxon>
        <taxon>Pseudomonadati</taxon>
        <taxon>Thermodesulfobacteriota</taxon>
        <taxon>Desulfuromonadia</taxon>
        <taxon>Geobacterales</taxon>
        <taxon>Geobacteraceae</taxon>
        <taxon>Geoanaerobacter</taxon>
    </lineage>
</organism>
<dbReference type="InterPro" id="IPR011006">
    <property type="entry name" value="CheY-like_superfamily"/>
</dbReference>
<gene>
    <name evidence="5" type="ORF">KI809_01600</name>
</gene>
<dbReference type="Proteomes" id="UP000811899">
    <property type="component" value="Unassembled WGS sequence"/>
</dbReference>
<dbReference type="AlphaFoldDB" id="A0AAW4L2W7"/>
<sequence length="320" mass="35044">MQIVCPNCKSRFNFDETRIESQGVKLRCGQCKAVFKITRKTGDAESVPPAVTPKSKLFVANESPAFCAAVQQVLAAEPFEVIAFNDGLEAMRAIELHKPAAVLLDVALPSMYGFEICEAVRRNADLDQVKLILVASIYDKTKYKRTPSSLYGADAYIEKHHIPDSLAALVKKLVRNGEGLIPEELSGKGGADGALPEPGCKEEDNPGDELTRTALRQDEELTTTIPAAPDANVPSEELSAATVKAKRLARIIVSDILLYNQDKVLDGIRSGTFYELLKDEIREGKALYARRVPHEVSNGNAFLDEAFEQLISSKRNEIGI</sequence>
<name>A0AAW4L2W7_9BACT</name>
<evidence type="ECO:0000256" key="1">
    <source>
        <dbReference type="ARBA" id="ARBA00022553"/>
    </source>
</evidence>
<dbReference type="InterPro" id="IPR001789">
    <property type="entry name" value="Sig_transdc_resp-reg_receiver"/>
</dbReference>
<dbReference type="CDD" id="cd00156">
    <property type="entry name" value="REC"/>
    <property type="match status" value="1"/>
</dbReference>
<dbReference type="PANTHER" id="PTHR44591:SF18">
    <property type="entry name" value="REGULATORY PROTEIN"/>
    <property type="match status" value="1"/>
</dbReference>
<feature type="modified residue" description="4-aspartylphosphate" evidence="2">
    <location>
        <position position="105"/>
    </location>
</feature>
<keyword evidence="1 2" id="KW-0597">Phosphoprotein</keyword>
<feature type="region of interest" description="Disordered" evidence="3">
    <location>
        <begin position="184"/>
        <end position="207"/>
    </location>
</feature>
<dbReference type="Pfam" id="PF13717">
    <property type="entry name" value="Zn_ribbon_4"/>
    <property type="match status" value="1"/>
</dbReference>
<evidence type="ECO:0000313" key="5">
    <source>
        <dbReference type="EMBL" id="MBT0662980.1"/>
    </source>
</evidence>
<dbReference type="PANTHER" id="PTHR44591">
    <property type="entry name" value="STRESS RESPONSE REGULATOR PROTEIN 1"/>
    <property type="match status" value="1"/>
</dbReference>
<accession>A0AAW4L2W7</accession>
<evidence type="ECO:0000313" key="6">
    <source>
        <dbReference type="Proteomes" id="UP000811899"/>
    </source>
</evidence>
<reference evidence="5 6" key="1">
    <citation type="submission" date="2021-05" db="EMBL/GenBank/DDBJ databases">
        <title>The draft genome of Geobacter pelophilus DSM 12255.</title>
        <authorList>
            <person name="Xu Z."/>
            <person name="Masuda Y."/>
            <person name="Itoh H."/>
            <person name="Senoo K."/>
        </authorList>
    </citation>
    <scope>NUCLEOTIDE SEQUENCE [LARGE SCALE GENOMIC DNA]</scope>
    <source>
        <strain evidence="5 6">DSM 12255</strain>
    </source>
</reference>
<dbReference type="InterPro" id="IPR050595">
    <property type="entry name" value="Bact_response_regulator"/>
</dbReference>
<protein>
    <submittedName>
        <fullName evidence="5">Zinc-ribbon domain-containing protein</fullName>
    </submittedName>
</protein>
<dbReference type="InterPro" id="IPR011723">
    <property type="entry name" value="Znf/thioredoxin_put"/>
</dbReference>
<dbReference type="NCBIfam" id="TIGR02098">
    <property type="entry name" value="MJ0042_CXXC"/>
    <property type="match status" value="1"/>
</dbReference>
<comment type="caution">
    <text evidence="5">The sequence shown here is derived from an EMBL/GenBank/DDBJ whole genome shotgun (WGS) entry which is preliminary data.</text>
</comment>
<feature type="domain" description="Response regulatory" evidence="4">
    <location>
        <begin position="56"/>
        <end position="174"/>
    </location>
</feature>
<dbReference type="PROSITE" id="PS50110">
    <property type="entry name" value="RESPONSE_REGULATORY"/>
    <property type="match status" value="1"/>
</dbReference>
<dbReference type="RefSeq" id="WP_214169762.1">
    <property type="nucleotide sequence ID" value="NZ_JAHCVJ010000001.1"/>
</dbReference>
<evidence type="ECO:0000256" key="2">
    <source>
        <dbReference type="PROSITE-ProRule" id="PRU00169"/>
    </source>
</evidence>
<dbReference type="Pfam" id="PF00072">
    <property type="entry name" value="Response_reg"/>
    <property type="match status" value="1"/>
</dbReference>
<evidence type="ECO:0000259" key="4">
    <source>
        <dbReference type="PROSITE" id="PS50110"/>
    </source>
</evidence>
<dbReference type="EMBL" id="JAHCVJ010000001">
    <property type="protein sequence ID" value="MBT0662980.1"/>
    <property type="molecule type" value="Genomic_DNA"/>
</dbReference>
<dbReference type="SMART" id="SM00448">
    <property type="entry name" value="REC"/>
    <property type="match status" value="1"/>
</dbReference>
<dbReference type="Gene3D" id="3.40.50.2300">
    <property type="match status" value="1"/>
</dbReference>
<proteinExistence type="predicted"/>